<protein>
    <submittedName>
        <fullName evidence="1">Uncharacterized protein</fullName>
    </submittedName>
</protein>
<reference evidence="1" key="1">
    <citation type="submission" date="2014-11" db="EMBL/GenBank/DDBJ databases">
        <authorList>
            <person name="Amaro Gonzalez C."/>
        </authorList>
    </citation>
    <scope>NUCLEOTIDE SEQUENCE</scope>
</reference>
<name>A0A0E9P9T1_ANGAN</name>
<proteinExistence type="predicted"/>
<accession>A0A0E9P9T1</accession>
<dbReference type="EMBL" id="GBXM01107156">
    <property type="protein sequence ID" value="JAH01421.1"/>
    <property type="molecule type" value="Transcribed_RNA"/>
</dbReference>
<sequence>MFPGTFTLTYVDFLSVGVQ</sequence>
<reference evidence="1" key="2">
    <citation type="journal article" date="2015" name="Fish Shellfish Immunol.">
        <title>Early steps in the European eel (Anguilla anguilla)-Vibrio vulnificus interaction in the gills: Role of the RtxA13 toxin.</title>
        <authorList>
            <person name="Callol A."/>
            <person name="Pajuelo D."/>
            <person name="Ebbesson L."/>
            <person name="Teles M."/>
            <person name="MacKenzie S."/>
            <person name="Amaro C."/>
        </authorList>
    </citation>
    <scope>NUCLEOTIDE SEQUENCE</scope>
</reference>
<evidence type="ECO:0000313" key="1">
    <source>
        <dbReference type="EMBL" id="JAH01421.1"/>
    </source>
</evidence>
<organism evidence="1">
    <name type="scientific">Anguilla anguilla</name>
    <name type="common">European freshwater eel</name>
    <name type="synonym">Muraena anguilla</name>
    <dbReference type="NCBI Taxonomy" id="7936"/>
    <lineage>
        <taxon>Eukaryota</taxon>
        <taxon>Metazoa</taxon>
        <taxon>Chordata</taxon>
        <taxon>Craniata</taxon>
        <taxon>Vertebrata</taxon>
        <taxon>Euteleostomi</taxon>
        <taxon>Actinopterygii</taxon>
        <taxon>Neopterygii</taxon>
        <taxon>Teleostei</taxon>
        <taxon>Anguilliformes</taxon>
        <taxon>Anguillidae</taxon>
        <taxon>Anguilla</taxon>
    </lineage>
</organism>
<dbReference type="AlphaFoldDB" id="A0A0E9P9T1"/>